<evidence type="ECO:0000313" key="4">
    <source>
        <dbReference type="Proteomes" id="UP000526892"/>
    </source>
</evidence>
<keyword evidence="1" id="KW-0862">Zinc</keyword>
<sequence>MDETLISDSQLTMLAGDAAFARGVQYYQQGMVINWDKSGAIISAEVEGSELYHVALKLTKRGLTGGCSCPASEGIDFCKHCVAVALAYRAEQAKQVQLVEGDTSDRIHAYLESLDKPLLVEALLSLIENDPVLHQQWSLKADAALGVLDHKALKKRITAALPINRGLFRYSQVSHYFSKAEAVIEQLAEQVPQLTAEQSLALVDYALARMDKALETIDDSGGFRFHCEHLLHTLHIQTVQRLDWPADKLAGYLYEKSFGGEEDRYPPIPDAYLDVLSQASQDAYHERLQQALDALPNQAATMEWEDRYRLIRLRDPLLKRAKAAGDLPTILALYQKTISDEKDCLEAAEQCIEYEAWDQVEAWLTYAAKCEKQNGYHWRLERNRLEIRLKLHRGETDAAAEQQWGIYQHTQQLEDYRQLVALMEAHDLVVDYRQRACDWLLKCITQPSKKMPFYQSQQAKDSLLEIYLHEGRLDDAQALCTEHPVSAHLLYQLAKALPSPDARLPLYLRLVRLYVEQTNKQGYRQGIALLKELKKSLETPAQYTAFAHMLTQLRNEFKAKRNFIKWLNEAFPDTHK</sequence>
<dbReference type="AlphaFoldDB" id="A0A7Z0RZG5"/>
<dbReference type="Proteomes" id="UP000526892">
    <property type="component" value="Unassembled WGS sequence"/>
</dbReference>
<keyword evidence="1" id="KW-0479">Metal-binding</keyword>
<dbReference type="GO" id="GO:0008270">
    <property type="term" value="F:zinc ion binding"/>
    <property type="evidence" value="ECO:0007669"/>
    <property type="project" value="UniProtKB-KW"/>
</dbReference>
<keyword evidence="1" id="KW-0863">Zinc-finger</keyword>
<proteinExistence type="predicted"/>
<keyword evidence="4" id="KW-1185">Reference proteome</keyword>
<dbReference type="PROSITE" id="PS50966">
    <property type="entry name" value="ZF_SWIM"/>
    <property type="match status" value="1"/>
</dbReference>
<evidence type="ECO:0000259" key="2">
    <source>
        <dbReference type="PROSITE" id="PS50966"/>
    </source>
</evidence>
<protein>
    <recommendedName>
        <fullName evidence="2">SWIM-type domain-containing protein</fullName>
    </recommendedName>
</protein>
<feature type="domain" description="SWIM-type" evidence="2">
    <location>
        <begin position="52"/>
        <end position="89"/>
    </location>
</feature>
<name>A0A7Z0RZG5_9GAMM</name>
<accession>A0A7Z0RZG5</accession>
<dbReference type="Pfam" id="PF04434">
    <property type="entry name" value="SWIM"/>
    <property type="match status" value="1"/>
</dbReference>
<reference evidence="3 4" key="1">
    <citation type="journal article" date="2003" name="Extremophiles">
        <title>Halomonas glaciei sp. nov. isolated from fast ice of Adelie Land, Antarctica.</title>
        <authorList>
            <person name="Reddy G.S."/>
            <person name="Raghavan P.U."/>
            <person name="Sarita N.B."/>
            <person name="Prakash J.S."/>
            <person name="Nagesh N."/>
            <person name="Delille D."/>
            <person name="Shivaji S."/>
        </authorList>
    </citation>
    <scope>NUCLEOTIDE SEQUENCE [LARGE SCALE GENOMIC DNA]</scope>
    <source>
        <strain evidence="3 4">DD39</strain>
    </source>
</reference>
<dbReference type="EMBL" id="JACCDE010000026">
    <property type="protein sequence ID" value="NYS79291.1"/>
    <property type="molecule type" value="Genomic_DNA"/>
</dbReference>
<evidence type="ECO:0000313" key="3">
    <source>
        <dbReference type="EMBL" id="NYS79291.1"/>
    </source>
</evidence>
<dbReference type="InterPro" id="IPR007527">
    <property type="entry name" value="Znf_SWIM"/>
</dbReference>
<evidence type="ECO:0000256" key="1">
    <source>
        <dbReference type="PROSITE-ProRule" id="PRU00325"/>
    </source>
</evidence>
<organism evidence="3 4">
    <name type="scientific">Vreelandella glaciei</name>
    <dbReference type="NCBI Taxonomy" id="186761"/>
    <lineage>
        <taxon>Bacteria</taxon>
        <taxon>Pseudomonadati</taxon>
        <taxon>Pseudomonadota</taxon>
        <taxon>Gammaproteobacteria</taxon>
        <taxon>Oceanospirillales</taxon>
        <taxon>Halomonadaceae</taxon>
        <taxon>Vreelandella</taxon>
    </lineage>
</organism>
<dbReference type="RefSeq" id="WP_179916690.1">
    <property type="nucleotide sequence ID" value="NZ_JACCDE010000026.1"/>
</dbReference>
<gene>
    <name evidence="3" type="ORF">HZS80_16475</name>
</gene>
<comment type="caution">
    <text evidence="3">The sequence shown here is derived from an EMBL/GenBank/DDBJ whole genome shotgun (WGS) entry which is preliminary data.</text>
</comment>